<dbReference type="RefSeq" id="WP_120037724.1">
    <property type="nucleotide sequence ID" value="NZ_QZFU01000010.1"/>
</dbReference>
<dbReference type="Proteomes" id="UP000266677">
    <property type="component" value="Unassembled WGS sequence"/>
</dbReference>
<name>A0A3A4KSN7_9NOCA</name>
<keyword evidence="3" id="KW-1185">Reference proteome</keyword>
<gene>
    <name evidence="2" type="ORF">D5S18_03015</name>
</gene>
<accession>A0A3A4KSN7</accession>
<sequence>MADEIGSDSAAAENEGTAASFTPIESQEALDRIIGERVARERNKYADYDTLRDKAARYDAAEAANLSEVEKAVKRAEVAEARARDLEVSTARAQVAAARGVPAGLLSGGTVEEFEASAEALLKFRGEQATPRAPRPDPRQGASTGPGISGANLTDWLRGELIK</sequence>
<feature type="region of interest" description="Disordered" evidence="1">
    <location>
        <begin position="123"/>
        <end position="163"/>
    </location>
</feature>
<reference evidence="2 3" key="1">
    <citation type="submission" date="2018-09" db="EMBL/GenBank/DDBJ databases">
        <title>YIM PH21274 draft genome.</title>
        <authorList>
            <person name="Miao C."/>
        </authorList>
    </citation>
    <scope>NUCLEOTIDE SEQUENCE [LARGE SCALE GENOMIC DNA]</scope>
    <source>
        <strain evidence="2 3">YIM PH 21724</strain>
    </source>
</reference>
<organism evidence="2 3">
    <name type="scientific">Nocardia panacis</name>
    <dbReference type="NCBI Taxonomy" id="2340916"/>
    <lineage>
        <taxon>Bacteria</taxon>
        <taxon>Bacillati</taxon>
        <taxon>Actinomycetota</taxon>
        <taxon>Actinomycetes</taxon>
        <taxon>Mycobacteriales</taxon>
        <taxon>Nocardiaceae</taxon>
        <taxon>Nocardia</taxon>
    </lineage>
</organism>
<protein>
    <recommendedName>
        <fullName evidence="4">DUF4355 domain-containing protein</fullName>
    </recommendedName>
</protein>
<feature type="region of interest" description="Disordered" evidence="1">
    <location>
        <begin position="1"/>
        <end position="25"/>
    </location>
</feature>
<proteinExistence type="predicted"/>
<dbReference type="AlphaFoldDB" id="A0A3A4KSN7"/>
<evidence type="ECO:0000256" key="1">
    <source>
        <dbReference type="SAM" id="MobiDB-lite"/>
    </source>
</evidence>
<dbReference type="EMBL" id="QZFU01000010">
    <property type="protein sequence ID" value="RJO79316.1"/>
    <property type="molecule type" value="Genomic_DNA"/>
</dbReference>
<comment type="caution">
    <text evidence="2">The sequence shown here is derived from an EMBL/GenBank/DDBJ whole genome shotgun (WGS) entry which is preliminary data.</text>
</comment>
<evidence type="ECO:0000313" key="3">
    <source>
        <dbReference type="Proteomes" id="UP000266677"/>
    </source>
</evidence>
<dbReference type="OrthoDB" id="5125705at2"/>
<evidence type="ECO:0000313" key="2">
    <source>
        <dbReference type="EMBL" id="RJO79316.1"/>
    </source>
</evidence>
<evidence type="ECO:0008006" key="4">
    <source>
        <dbReference type="Google" id="ProtNLM"/>
    </source>
</evidence>